<feature type="chain" id="PRO_5001910304" evidence="1">
    <location>
        <begin position="20"/>
        <end position="648"/>
    </location>
</feature>
<dbReference type="RefSeq" id="WP_065130283.1">
    <property type="nucleotide sequence ID" value="NZ_ARXV01000006.1"/>
</dbReference>
<gene>
    <name evidence="2" type="ORF">Y5S_01714</name>
</gene>
<dbReference type="SUPFAM" id="SSF48452">
    <property type="entry name" value="TPR-like"/>
    <property type="match status" value="2"/>
</dbReference>
<protein>
    <submittedName>
        <fullName evidence="2">Uncharacterized protein</fullName>
    </submittedName>
</protein>
<dbReference type="AlphaFoldDB" id="A0A095SJG3"/>
<dbReference type="PATRIC" id="fig|1177154.3.peg.1747"/>
<dbReference type="STRING" id="1177154.Y5S_01714"/>
<proteinExistence type="predicted"/>
<dbReference type="Gene3D" id="1.25.40.10">
    <property type="entry name" value="Tetratricopeptide repeat domain"/>
    <property type="match status" value="2"/>
</dbReference>
<reference evidence="2 3" key="1">
    <citation type="submission" date="2012-09" db="EMBL/GenBank/DDBJ databases">
        <title>Genome Sequence of alkane-degrading Bacterium Alcanivorax sp. 19-m-6.</title>
        <authorList>
            <person name="Lai Q."/>
            <person name="Shao Z."/>
        </authorList>
    </citation>
    <scope>NUCLEOTIDE SEQUENCE [LARGE SCALE GENOMIC DNA]</scope>
    <source>
        <strain evidence="2 3">19-m-6</strain>
    </source>
</reference>
<dbReference type="InterPro" id="IPR011990">
    <property type="entry name" value="TPR-like_helical_dom_sf"/>
</dbReference>
<evidence type="ECO:0000256" key="1">
    <source>
        <dbReference type="SAM" id="SignalP"/>
    </source>
</evidence>
<dbReference type="Proteomes" id="UP000029444">
    <property type="component" value="Unassembled WGS sequence"/>
</dbReference>
<organism evidence="2 3">
    <name type="scientific">Alcanivorax nanhaiticus</name>
    <dbReference type="NCBI Taxonomy" id="1177154"/>
    <lineage>
        <taxon>Bacteria</taxon>
        <taxon>Pseudomonadati</taxon>
        <taxon>Pseudomonadota</taxon>
        <taxon>Gammaproteobacteria</taxon>
        <taxon>Oceanospirillales</taxon>
        <taxon>Alcanivoracaceae</taxon>
        <taxon>Alcanivorax</taxon>
    </lineage>
</organism>
<sequence>MAFRHIVLFGLCAMVPAWAEDSSDSQPRDLFLGEAFYYAEQGLYFDAISRLDAELEQYYRVDEQRLDPLHIDSGHAEFSVGDFELSYRMHRKAGRAINAVLEGDVDQQIKNEAAYRLARIFYEKGEKLNAVHTIDRIEGTVPESVRNDERLLRAQIYTVNGRFSEAIEILEKLENVSGYEGFAGYNLGIALILSGEEKKGLNQLDKTGQIQVSKKDEPSLGIRDKANLVLGYRLLEAEQPEEAKQYLDRVRLEGPFSNKALLGSGWSDVALQRFDRALVPWTILFKRNPTNKAVQESLLGVPYSYANLEMHGKAALLYGSALDAFGVERTRLNDSIESIRNGNFFRAMVREEIKLDSNWLVRLRELPETPETYYLMDLMASNDFQVLLKNYLDLEDMRRRMIAWQEDLAAYEDLIEMRRRYYEPLLPGIDARFRELDSRILLRMEQRDSIRDRLQRLLVAPRPEMLITADERIVGMQLDQLEQQYQNDQSPSGEEARRRIKRLRGVLSWNVNLDYQDRLTEAFQHLKELEVDVQRMETIYASYVRTRQAATQSYQGYEAQIVRARAKIDRAGKTVTHLMNGVGHMLEKMAINELQQRRDRIDQYQIQARFAMAESYDRAVKAQQEAAQKKIIEASEENKADSGEGESQ</sequence>
<keyword evidence="3" id="KW-1185">Reference proteome</keyword>
<evidence type="ECO:0000313" key="2">
    <source>
        <dbReference type="EMBL" id="KGD64806.1"/>
    </source>
</evidence>
<keyword evidence="1" id="KW-0732">Signal</keyword>
<dbReference type="EMBL" id="ARXV01000006">
    <property type="protein sequence ID" value="KGD64806.1"/>
    <property type="molecule type" value="Genomic_DNA"/>
</dbReference>
<dbReference type="eggNOG" id="COG0457">
    <property type="taxonomic scope" value="Bacteria"/>
</dbReference>
<accession>A0A095SJG3</accession>
<evidence type="ECO:0000313" key="3">
    <source>
        <dbReference type="Proteomes" id="UP000029444"/>
    </source>
</evidence>
<dbReference type="OrthoDB" id="6072288at2"/>
<name>A0A095SJG3_9GAMM</name>
<feature type="signal peptide" evidence="1">
    <location>
        <begin position="1"/>
        <end position="19"/>
    </location>
</feature>
<comment type="caution">
    <text evidence="2">The sequence shown here is derived from an EMBL/GenBank/DDBJ whole genome shotgun (WGS) entry which is preliminary data.</text>
</comment>